<dbReference type="HOGENOM" id="CLU_091153_0_0_1"/>
<reference evidence="4 5" key="1">
    <citation type="submission" date="2012-08" db="EMBL/GenBank/DDBJ databases">
        <title>Oryza genome evolution.</title>
        <authorList>
            <person name="Wing R.A."/>
        </authorList>
    </citation>
    <scope>NUCLEOTIDE SEQUENCE</scope>
</reference>
<evidence type="ECO:0000256" key="1">
    <source>
        <dbReference type="PROSITE-ProRule" id="PRU00042"/>
    </source>
</evidence>
<feature type="compositionally biased region" description="Low complexity" evidence="2">
    <location>
        <begin position="186"/>
        <end position="196"/>
    </location>
</feature>
<dbReference type="GO" id="GO:0000976">
    <property type="term" value="F:transcription cis-regulatory region binding"/>
    <property type="evidence" value="ECO:0007669"/>
    <property type="project" value="TreeGrafter"/>
</dbReference>
<evidence type="ECO:0000313" key="4">
    <source>
        <dbReference type="EnsemblPlants" id="LPERR01G15390.1"/>
    </source>
</evidence>
<keyword evidence="1" id="KW-0862">Zinc</keyword>
<feature type="region of interest" description="Disordered" evidence="2">
    <location>
        <begin position="162"/>
        <end position="196"/>
    </location>
</feature>
<dbReference type="InterPro" id="IPR013087">
    <property type="entry name" value="Znf_C2H2_type"/>
</dbReference>
<dbReference type="GO" id="GO:0005634">
    <property type="term" value="C:nucleus"/>
    <property type="evidence" value="ECO:0007669"/>
    <property type="project" value="TreeGrafter"/>
</dbReference>
<feature type="domain" description="C2H2-type" evidence="3">
    <location>
        <begin position="51"/>
        <end position="78"/>
    </location>
</feature>
<dbReference type="PANTHER" id="PTHR46353:SF7">
    <property type="entry name" value="OS01G0512700 PROTEIN"/>
    <property type="match status" value="1"/>
</dbReference>
<protein>
    <recommendedName>
        <fullName evidence="3">C2H2-type domain-containing protein</fullName>
    </recommendedName>
</protein>
<dbReference type="PROSITE" id="PS50157">
    <property type="entry name" value="ZINC_FINGER_C2H2_2"/>
    <property type="match status" value="1"/>
</dbReference>
<proteinExistence type="predicted"/>
<dbReference type="GO" id="GO:0003700">
    <property type="term" value="F:DNA-binding transcription factor activity"/>
    <property type="evidence" value="ECO:0007669"/>
    <property type="project" value="TreeGrafter"/>
</dbReference>
<reference evidence="4" key="3">
    <citation type="submission" date="2015-04" db="UniProtKB">
        <authorList>
            <consortium name="EnsemblPlants"/>
        </authorList>
    </citation>
    <scope>IDENTIFICATION</scope>
</reference>
<evidence type="ECO:0000259" key="3">
    <source>
        <dbReference type="PROSITE" id="PS50157"/>
    </source>
</evidence>
<accession>A0A0D9V1I0</accession>
<dbReference type="SUPFAM" id="SSF57667">
    <property type="entry name" value="beta-beta-alpha zinc fingers"/>
    <property type="match status" value="1"/>
</dbReference>
<evidence type="ECO:0000256" key="2">
    <source>
        <dbReference type="SAM" id="MobiDB-lite"/>
    </source>
</evidence>
<dbReference type="GO" id="GO:0009740">
    <property type="term" value="P:gibberellic acid mediated signaling pathway"/>
    <property type="evidence" value="ECO:0007669"/>
    <property type="project" value="TreeGrafter"/>
</dbReference>
<keyword evidence="5" id="KW-1185">Reference proteome</keyword>
<dbReference type="GO" id="GO:0010090">
    <property type="term" value="P:trichome morphogenesis"/>
    <property type="evidence" value="ECO:0007669"/>
    <property type="project" value="InterPro"/>
</dbReference>
<reference evidence="5" key="2">
    <citation type="submission" date="2013-12" db="EMBL/GenBank/DDBJ databases">
        <authorList>
            <person name="Yu Y."/>
            <person name="Lee S."/>
            <person name="de Baynast K."/>
            <person name="Wissotski M."/>
            <person name="Liu L."/>
            <person name="Talag J."/>
            <person name="Goicoechea J."/>
            <person name="Angelova A."/>
            <person name="Jetty R."/>
            <person name="Kudrna D."/>
            <person name="Golser W."/>
            <person name="Rivera L."/>
            <person name="Zhang J."/>
            <person name="Wing R."/>
        </authorList>
    </citation>
    <scope>NUCLEOTIDE SEQUENCE</scope>
</reference>
<sequence>MAGVAQTAVQCEQPGNKQLRIFGYEVGGVAAARREAAAADVVVPVPVGRRFECQYCCREFANSQALGGHQNAHKKERQHLKRARLHLAAAPAAAGMGFAPPPPPPEHVFASYTLPRWVYLAHHHLQPSAAVASLPFVQAACHRGDVDTRLLSATSAHSFEVSAAPAPADDGADDEEASAMGLDLHLSLAPASSPSA</sequence>
<dbReference type="Proteomes" id="UP000032180">
    <property type="component" value="Chromosome 1"/>
</dbReference>
<evidence type="ECO:0000313" key="5">
    <source>
        <dbReference type="Proteomes" id="UP000032180"/>
    </source>
</evidence>
<dbReference type="Gramene" id="LPERR01G15390.1">
    <property type="protein sequence ID" value="LPERR01G15390.1"/>
    <property type="gene ID" value="LPERR01G15390"/>
</dbReference>
<dbReference type="InterPro" id="IPR044299">
    <property type="entry name" value="GIS3/ZFP5/ZFP6"/>
</dbReference>
<name>A0A0D9V1I0_9ORYZ</name>
<organism evidence="4 5">
    <name type="scientific">Leersia perrieri</name>
    <dbReference type="NCBI Taxonomy" id="77586"/>
    <lineage>
        <taxon>Eukaryota</taxon>
        <taxon>Viridiplantae</taxon>
        <taxon>Streptophyta</taxon>
        <taxon>Embryophyta</taxon>
        <taxon>Tracheophyta</taxon>
        <taxon>Spermatophyta</taxon>
        <taxon>Magnoliopsida</taxon>
        <taxon>Liliopsida</taxon>
        <taxon>Poales</taxon>
        <taxon>Poaceae</taxon>
        <taxon>BOP clade</taxon>
        <taxon>Oryzoideae</taxon>
        <taxon>Oryzeae</taxon>
        <taxon>Oryzinae</taxon>
        <taxon>Leersia</taxon>
    </lineage>
</organism>
<keyword evidence="1" id="KW-0863">Zinc-finger</keyword>
<dbReference type="Gene3D" id="3.30.160.60">
    <property type="entry name" value="Classic Zinc Finger"/>
    <property type="match status" value="1"/>
</dbReference>
<dbReference type="GO" id="GO:0008270">
    <property type="term" value="F:zinc ion binding"/>
    <property type="evidence" value="ECO:0007669"/>
    <property type="project" value="UniProtKB-KW"/>
</dbReference>
<dbReference type="STRING" id="77586.A0A0D9V1I0"/>
<dbReference type="InterPro" id="IPR036236">
    <property type="entry name" value="Znf_C2H2_sf"/>
</dbReference>
<dbReference type="EnsemblPlants" id="LPERR01G15390.1">
    <property type="protein sequence ID" value="LPERR01G15390.1"/>
    <property type="gene ID" value="LPERR01G15390"/>
</dbReference>
<dbReference type="AlphaFoldDB" id="A0A0D9V1I0"/>
<dbReference type="PROSITE" id="PS00028">
    <property type="entry name" value="ZINC_FINGER_C2H2_1"/>
    <property type="match status" value="1"/>
</dbReference>
<dbReference type="eggNOG" id="ENOG502R5BQ">
    <property type="taxonomic scope" value="Eukaryota"/>
</dbReference>
<dbReference type="GO" id="GO:0009736">
    <property type="term" value="P:cytokinin-activated signaling pathway"/>
    <property type="evidence" value="ECO:0007669"/>
    <property type="project" value="TreeGrafter"/>
</dbReference>
<keyword evidence="1" id="KW-0479">Metal-binding</keyword>
<dbReference type="PANTHER" id="PTHR46353">
    <property type="entry name" value="ZINC FINGER PROTEIN 5"/>
    <property type="match status" value="1"/>
</dbReference>